<dbReference type="CDD" id="cd00009">
    <property type="entry name" value="AAA"/>
    <property type="match status" value="1"/>
</dbReference>
<accession>A0AA95KIH4</accession>
<keyword evidence="1" id="KW-0547">Nucleotide-binding</keyword>
<dbReference type="PANTHER" id="PTHR42935">
    <property type="entry name" value="SLR0930 PROTEIN"/>
    <property type="match status" value="1"/>
</dbReference>
<sequence>MDSSLLPVLNQIARTLAQLEQQLSGKTQIVPPNFDEYIAFTWKKQHNQGQFQAIQHPKLIRLDDLQGIDRQKSILVQNTEQFLAGKPANNALLWGSKGTGKSSIIKGLLEHYAAQGLRIIEIDRHDLVDIPDITELLRQSDKKFILFCDDLSFEAADVSYKALKVALDGGMTAIPENVLIYATSNRRHLLPEYMADNVQSQTQVDDLEVHYVDTIEEKISLSERFGIWLSFYQFREDAYLTIVQHWLQHFGLGYDEQVAKEALMWARTRASKSGRAAYQFAVDYAGRQP</sequence>
<dbReference type="SUPFAM" id="SSF52540">
    <property type="entry name" value="P-loop containing nucleoside triphosphate hydrolases"/>
    <property type="match status" value="1"/>
</dbReference>
<dbReference type="Proteomes" id="UP001300672">
    <property type="component" value="Chromosome"/>
</dbReference>
<evidence type="ECO:0000313" key="1">
    <source>
        <dbReference type="EMBL" id="WGZ91110.1"/>
    </source>
</evidence>
<protein>
    <submittedName>
        <fullName evidence="1">ATP-binding protein</fullName>
    </submittedName>
</protein>
<dbReference type="Pfam" id="PF05673">
    <property type="entry name" value="DUF815"/>
    <property type="match status" value="1"/>
</dbReference>
<dbReference type="InterPro" id="IPR008533">
    <property type="entry name" value="DUF815"/>
</dbReference>
<dbReference type="EMBL" id="CP124755">
    <property type="protein sequence ID" value="WGZ91110.1"/>
    <property type="molecule type" value="Genomic_DNA"/>
</dbReference>
<dbReference type="PANTHER" id="PTHR42935:SF1">
    <property type="entry name" value="SLR0930 PROTEIN"/>
    <property type="match status" value="1"/>
</dbReference>
<dbReference type="InterPro" id="IPR027417">
    <property type="entry name" value="P-loop_NTPase"/>
</dbReference>
<dbReference type="Gene3D" id="3.40.50.300">
    <property type="entry name" value="P-loop containing nucleotide triphosphate hydrolases"/>
    <property type="match status" value="1"/>
</dbReference>
<keyword evidence="1" id="KW-0067">ATP-binding</keyword>
<reference evidence="1" key="1">
    <citation type="journal article" date="2023" name="Int. J. Mol. Sci.">
        <title>Metagenomics Revealed a New Genus 'Candidatus Thiocaldithrix dubininis' gen. nov., sp. nov. and a New Species 'Candidatus Thiothrix putei' sp. nov. in the Family Thiotrichaceae, Some Members of Which Have Traits of Both Na+- and H+-Motive Energetics.</title>
        <authorList>
            <person name="Ravin N.V."/>
            <person name="Muntyan M.S."/>
            <person name="Smolyakov D.D."/>
            <person name="Rudenko T.S."/>
            <person name="Beletsky A.V."/>
            <person name="Mardanov A.V."/>
            <person name="Grabovich M.Y."/>
        </authorList>
    </citation>
    <scope>NUCLEOTIDE SEQUENCE</scope>
    <source>
        <strain evidence="1">GKL-01</strain>
    </source>
</reference>
<name>A0AA95KIH4_9GAMM</name>
<dbReference type="KEGG" id="tdu:QJT80_01240"/>
<gene>
    <name evidence="1" type="ORF">QJT80_01240</name>
</gene>
<reference evidence="1" key="2">
    <citation type="submission" date="2023-04" db="EMBL/GenBank/DDBJ databases">
        <authorList>
            <person name="Beletskiy A.V."/>
            <person name="Mardanov A.V."/>
            <person name="Ravin N.V."/>
        </authorList>
    </citation>
    <scope>NUCLEOTIDE SEQUENCE</scope>
    <source>
        <strain evidence="1">GKL-01</strain>
    </source>
</reference>
<proteinExistence type="predicted"/>
<dbReference type="GO" id="GO:0005524">
    <property type="term" value="F:ATP binding"/>
    <property type="evidence" value="ECO:0007669"/>
    <property type="project" value="UniProtKB-KW"/>
</dbReference>
<dbReference type="AlphaFoldDB" id="A0AA95KIH4"/>
<organism evidence="1">
    <name type="scientific">Candidatus Thiocaldithrix dubininis</name>
    <dbReference type="NCBI Taxonomy" id="3080823"/>
    <lineage>
        <taxon>Bacteria</taxon>
        <taxon>Pseudomonadati</taxon>
        <taxon>Pseudomonadota</taxon>
        <taxon>Gammaproteobacteria</taxon>
        <taxon>Thiotrichales</taxon>
        <taxon>Thiotrichaceae</taxon>
        <taxon>Candidatus Thiocaldithrix</taxon>
    </lineage>
</organism>